<evidence type="ECO:0000313" key="1">
    <source>
        <dbReference type="EMBL" id="UQN29459.1"/>
    </source>
</evidence>
<name>A0ABY4N4G7_9MICO</name>
<dbReference type="EMBL" id="CP097218">
    <property type="protein sequence ID" value="UQN29459.1"/>
    <property type="molecule type" value="Genomic_DNA"/>
</dbReference>
<evidence type="ECO:0000313" key="2">
    <source>
        <dbReference type="Proteomes" id="UP001055868"/>
    </source>
</evidence>
<protein>
    <submittedName>
        <fullName evidence="1">Uncharacterized protein</fullName>
    </submittedName>
</protein>
<sequence length="61" mass="7138">MKKMRPHTQRGALMHHHARCARYCCRARRVAYGLCSTHWFELCDRAHVTTYQAAAMFEEAA</sequence>
<dbReference type="RefSeq" id="WP_249478656.1">
    <property type="nucleotide sequence ID" value="NZ_CP097218.1"/>
</dbReference>
<dbReference type="Proteomes" id="UP001055868">
    <property type="component" value="Chromosome"/>
</dbReference>
<keyword evidence="2" id="KW-1185">Reference proteome</keyword>
<proteinExistence type="predicted"/>
<organism evidence="1 2">
    <name type="scientific">Brachybacterium kimchii</name>
    <dbReference type="NCBI Taxonomy" id="2942909"/>
    <lineage>
        <taxon>Bacteria</taxon>
        <taxon>Bacillati</taxon>
        <taxon>Actinomycetota</taxon>
        <taxon>Actinomycetes</taxon>
        <taxon>Micrococcales</taxon>
        <taxon>Dermabacteraceae</taxon>
        <taxon>Brachybacterium</taxon>
    </lineage>
</organism>
<gene>
    <name evidence="1" type="ORF">M4486_17770</name>
</gene>
<accession>A0ABY4N4G7</accession>
<reference evidence="1" key="1">
    <citation type="submission" date="2022-05" db="EMBL/GenBank/DDBJ databases">
        <title>Genomic analysis of Brachybacterium sp. CBA3104.</title>
        <authorList>
            <person name="Roh S.W."/>
            <person name="Kim Y.B."/>
            <person name="Kim Y."/>
        </authorList>
    </citation>
    <scope>NUCLEOTIDE SEQUENCE</scope>
    <source>
        <strain evidence="1">CBA3104</strain>
    </source>
</reference>